<accession>J9D8L5</accession>
<comment type="caution">
    <text evidence="1">The sequence shown here is derived from an EMBL/GenBank/DDBJ whole genome shotgun (WGS) entry which is preliminary data.</text>
</comment>
<reference evidence="1" key="1">
    <citation type="journal article" date="2012" name="PLoS ONE">
        <title>Gene sets for utilization of primary and secondary nutrition supplies in the distal gut of endangered iberian lynx.</title>
        <authorList>
            <person name="Alcaide M."/>
            <person name="Messina E."/>
            <person name="Richter M."/>
            <person name="Bargiela R."/>
            <person name="Peplies J."/>
            <person name="Huws S.A."/>
            <person name="Newbold C.J."/>
            <person name="Golyshin P.N."/>
            <person name="Simon M.A."/>
            <person name="Lopez G."/>
            <person name="Yakimov M.M."/>
            <person name="Ferrer M."/>
        </authorList>
    </citation>
    <scope>NUCLEOTIDE SEQUENCE</scope>
</reference>
<dbReference type="AlphaFoldDB" id="J9D8L5"/>
<sequence>MTTYSCPLVRQVYRITDSSGDVVGTCTDVTSGEDVLQLYGLAIVRMNRALCYFPCVVAPHILSVA</sequence>
<evidence type="ECO:0000313" key="1">
    <source>
        <dbReference type="EMBL" id="EJX09141.1"/>
    </source>
</evidence>
<proteinExistence type="predicted"/>
<name>J9D8L5_9ZZZZ</name>
<dbReference type="EMBL" id="AMCI01000453">
    <property type="protein sequence ID" value="EJX09141.1"/>
    <property type="molecule type" value="Genomic_DNA"/>
</dbReference>
<gene>
    <name evidence="1" type="ORF">EVA_02753</name>
</gene>
<organism evidence="1">
    <name type="scientific">gut metagenome</name>
    <dbReference type="NCBI Taxonomy" id="749906"/>
    <lineage>
        <taxon>unclassified sequences</taxon>
        <taxon>metagenomes</taxon>
        <taxon>organismal metagenomes</taxon>
    </lineage>
</organism>
<protein>
    <submittedName>
        <fullName evidence="1">Uncharacterized protein</fullName>
    </submittedName>
</protein>